<evidence type="ECO:0000313" key="5">
    <source>
        <dbReference type="Proteomes" id="UP000014158"/>
    </source>
</evidence>
<dbReference type="InterPro" id="IPR014001">
    <property type="entry name" value="Helicase_ATP-bd"/>
</dbReference>
<name>R2RM55_9ENTE</name>
<protein>
    <recommendedName>
        <fullName evidence="1">Helicase ATP-binding domain-containing protein</fullName>
    </recommendedName>
</protein>
<accession>R2RM55</accession>
<dbReference type="Proteomes" id="UP000014158">
    <property type="component" value="Unassembled WGS sequence"/>
</dbReference>
<dbReference type="EMBL" id="AJAL01000014">
    <property type="protein sequence ID" value="EOH77034.1"/>
    <property type="molecule type" value="Genomic_DNA"/>
</dbReference>
<dbReference type="GO" id="GO:0005524">
    <property type="term" value="F:ATP binding"/>
    <property type="evidence" value="ECO:0007669"/>
    <property type="project" value="InterPro"/>
</dbReference>
<evidence type="ECO:0000259" key="1">
    <source>
        <dbReference type="PROSITE" id="PS51192"/>
    </source>
</evidence>
<comment type="caution">
    <text evidence="2">The sequence shown here is derived from an EMBL/GenBank/DDBJ whole genome shotgun (WGS) entry which is preliminary data.</text>
</comment>
<dbReference type="SUPFAM" id="SSF52540">
    <property type="entry name" value="P-loop containing nucleoside triphosphate hydrolases"/>
    <property type="match status" value="2"/>
</dbReference>
<dbReference type="PANTHER" id="PTHR10799">
    <property type="entry name" value="SNF2/RAD54 HELICASE FAMILY"/>
    <property type="match status" value="1"/>
</dbReference>
<evidence type="ECO:0000313" key="2">
    <source>
        <dbReference type="EMBL" id="EOH77034.1"/>
    </source>
</evidence>
<evidence type="ECO:0000313" key="4">
    <source>
        <dbReference type="Proteomes" id="UP000013877"/>
    </source>
</evidence>
<dbReference type="Proteomes" id="UP000013877">
    <property type="component" value="Unassembled WGS sequence"/>
</dbReference>
<dbReference type="PATRIC" id="fig|1158602.3.peg.2607"/>
<dbReference type="EMBL" id="ASWF01000003">
    <property type="protein sequence ID" value="EOT75727.1"/>
    <property type="molecule type" value="Genomic_DNA"/>
</dbReference>
<keyword evidence="5" id="KW-1185">Reference proteome</keyword>
<dbReference type="eggNOG" id="COG0553">
    <property type="taxonomic scope" value="Bacteria"/>
</dbReference>
<reference evidence="2 4" key="1">
    <citation type="submission" date="2013-02" db="EMBL/GenBank/DDBJ databases">
        <title>The Genome Sequence of Enterococcus raffinosus ATCC_49464.</title>
        <authorList>
            <consortium name="The Broad Institute Genome Sequencing Platform"/>
            <consortium name="The Broad Institute Genome Sequencing Center for Infectious Disease"/>
            <person name="Earl A.M."/>
            <person name="Gilmore M.S."/>
            <person name="Lebreton F."/>
            <person name="Walker B."/>
            <person name="Young S.K."/>
            <person name="Zeng Q."/>
            <person name="Gargeya S."/>
            <person name="Fitzgerald M."/>
            <person name="Haas B."/>
            <person name="Abouelleil A."/>
            <person name="Alvarado L."/>
            <person name="Arachchi H.M."/>
            <person name="Berlin A.M."/>
            <person name="Chapman S.B."/>
            <person name="Dewar J."/>
            <person name="Goldberg J."/>
            <person name="Griggs A."/>
            <person name="Gujja S."/>
            <person name="Hansen M."/>
            <person name="Howarth C."/>
            <person name="Imamovic A."/>
            <person name="Larimer J."/>
            <person name="McCowan C."/>
            <person name="Murphy C."/>
            <person name="Neiman D."/>
            <person name="Pearson M."/>
            <person name="Priest M."/>
            <person name="Roberts A."/>
            <person name="Saif S."/>
            <person name="Shea T."/>
            <person name="Sisk P."/>
            <person name="Sykes S."/>
            <person name="Wortman J."/>
            <person name="Nusbaum C."/>
            <person name="Birren B."/>
        </authorList>
    </citation>
    <scope>NUCLEOTIDE SEQUENCE [LARGE SCALE GENOMIC DNA]</scope>
    <source>
        <strain evidence="2 4">ATCC 49464</strain>
    </source>
</reference>
<dbReference type="PROSITE" id="PS51192">
    <property type="entry name" value="HELICASE_ATP_BIND_1"/>
    <property type="match status" value="1"/>
</dbReference>
<sequence>MTTQTREHLVMRNYQRYSANMVVKNPRYGLFLDMGMGKTISVLMAIDYLIDTFQVKKVLIIAPPLVAADTWSDEVEKWDATRRLKVVSLVGNPKQRKEALKQEGDIYVLSVGTFDWLVKEVGVMNWFFDMLVIDEASMFKNPDAKRTQNLRKIIARTKRFVELTGTPAPNGLLDIWTLIYMIDGGKRLGNNFYQYRSRYFLPAKSKGKRVFSWYCPKGNEVLIHEKIADVTMSLKTEDWIELPELVENVVNVTLEGKERKLYDKFKNEMLLQFDEGDITASNAAVLGGKLLQMANGAVYNENGDIQPIHKKKIEALEQIIDNANKSPMLVFYAFKHDELLIEKMLKKKKIIYGKVKNKSDREKWNRGELEVLIAHPASAGHGLNLQYGGHRVTWYGLTWSLEQWLQANKRIWRSGQKHATILNIIRAKGTFDDRVIDRLRGKKLTQDRLIEAVKAERRDIVA</sequence>
<evidence type="ECO:0000313" key="3">
    <source>
        <dbReference type="EMBL" id="EOT75727.1"/>
    </source>
</evidence>
<reference evidence="3 5" key="2">
    <citation type="submission" date="2013-03" db="EMBL/GenBank/DDBJ databases">
        <title>The Genome Sequence of Enterococcus raffinosus ATCC_49464 (PacBio/Illumina hybrid assembly).</title>
        <authorList>
            <consortium name="The Broad Institute Genomics Platform"/>
            <consortium name="The Broad Institute Genome Sequencing Center for Infectious Disease"/>
            <person name="Earl A."/>
            <person name="Russ C."/>
            <person name="Gilmore M."/>
            <person name="Surin D."/>
            <person name="Walker B."/>
            <person name="Young S."/>
            <person name="Zeng Q."/>
            <person name="Gargeya S."/>
            <person name="Fitzgerald M."/>
            <person name="Haas B."/>
            <person name="Abouelleil A."/>
            <person name="Allen A.W."/>
            <person name="Alvarado L."/>
            <person name="Arachchi H.M."/>
            <person name="Berlin A.M."/>
            <person name="Chapman S.B."/>
            <person name="Gainer-Dewar J."/>
            <person name="Goldberg J."/>
            <person name="Griggs A."/>
            <person name="Gujja S."/>
            <person name="Hansen M."/>
            <person name="Howarth C."/>
            <person name="Imamovic A."/>
            <person name="Ireland A."/>
            <person name="Larimer J."/>
            <person name="McCowan C."/>
            <person name="Murphy C."/>
            <person name="Pearson M."/>
            <person name="Poon T.W."/>
            <person name="Priest M."/>
            <person name="Roberts A."/>
            <person name="Saif S."/>
            <person name="Shea T."/>
            <person name="Sisk P."/>
            <person name="Sykes S."/>
            <person name="Wortman J."/>
            <person name="Nusbaum C."/>
            <person name="Birren B."/>
        </authorList>
    </citation>
    <scope>NUCLEOTIDE SEQUENCE [LARGE SCALE GENOMIC DNA]</scope>
    <source>
        <strain evidence="3 5">ATCC 49464</strain>
    </source>
</reference>
<gene>
    <name evidence="3" type="ORF">I590_02551</name>
    <name evidence="2" type="ORF">UAK_02607</name>
</gene>
<feature type="domain" description="Helicase ATP-binding" evidence="1">
    <location>
        <begin position="19"/>
        <end position="185"/>
    </location>
</feature>
<proteinExistence type="predicted"/>
<dbReference type="Gene3D" id="3.40.50.10810">
    <property type="entry name" value="Tandem AAA-ATPase domain"/>
    <property type="match status" value="1"/>
</dbReference>
<organism evidence="2 4">
    <name type="scientific">Enterococcus raffinosus ATCC 49464</name>
    <dbReference type="NCBI Taxonomy" id="1158602"/>
    <lineage>
        <taxon>Bacteria</taxon>
        <taxon>Bacillati</taxon>
        <taxon>Bacillota</taxon>
        <taxon>Bacilli</taxon>
        <taxon>Lactobacillales</taxon>
        <taxon>Enterococcaceae</taxon>
        <taxon>Enterococcus</taxon>
    </lineage>
</organism>
<dbReference type="Gene3D" id="3.40.50.300">
    <property type="entry name" value="P-loop containing nucleotide triphosphate hydrolases"/>
    <property type="match status" value="1"/>
</dbReference>
<dbReference type="AlphaFoldDB" id="R2RM55"/>
<dbReference type="Pfam" id="PF00176">
    <property type="entry name" value="SNF2-rel_dom"/>
    <property type="match status" value="1"/>
</dbReference>
<dbReference type="InterPro" id="IPR000330">
    <property type="entry name" value="SNF2_N"/>
</dbReference>
<dbReference type="HOGENOM" id="CLU_029251_0_0_9"/>
<dbReference type="InterPro" id="IPR027417">
    <property type="entry name" value="P-loop_NTPase"/>
</dbReference>
<dbReference type="InterPro" id="IPR038718">
    <property type="entry name" value="SNF2-like_sf"/>
</dbReference>
<dbReference type="SMART" id="SM00487">
    <property type="entry name" value="DEXDc"/>
    <property type="match status" value="1"/>
</dbReference>